<sequence>MSVDIVSTLSKWPRPNKNRTSSRQKEFLETAWEAGLTSTRGVESREQIERVAIAAEMATAQVKSWIGNKNRSLRPPQPRKRKVTYTKGQSGYNVFCREQGKRGSFQEWAKLWHELTNEQRNYYREKAAEPKSIARKRPSKNQTSSRQKEILEAAWEAGMRSTGVESHEQIERVATAAEMSIAQVKSWIGNKKRSLQPPRPRKRKISYTKGQSGYNIFCKEQGTKGDFQEWAKLWHELSNEQRNYYKEKAAEPKSISRLRTTPVENKTNCIQNEIPDMSWEDRIKTSRVETCAQTDAVTAPADMPVTQVKNCVANKKAHLLSSQPRKNKLTYTKGQTPYNVFCKEQVTLGKRGNFQECARQWRELSNEQRSYYQEKTAEPKSVCDLTEHDISHAIRGIRKKLRYLCSQLEIYGGCAGVVGLDNKGMSFTVGNSYIENFLIAKGSEFRSYMSGTNDTILNGQIESNKDKPDLRSQVQHLFNQRYQEVTNTTKRFPYKAMREGKVIISGLPAGIKQAEPSSYGAKTLKKILEAKDKVHTLVRWSNTDDHWWSDGGVAENRPDAVTGSNTDERWWSDVAVPENREDGETGSSSEDHSWLDDEIPGNMENATSGCGPENQSWSDGDVRENRDVGTAGGETYCNQGPSAKRPYLEKTPSIKKEYYT</sequence>
<evidence type="ECO:0000256" key="2">
    <source>
        <dbReference type="ARBA" id="ARBA00022737"/>
    </source>
</evidence>
<dbReference type="CDD" id="cd00084">
    <property type="entry name" value="HMG-box_SF"/>
    <property type="match status" value="3"/>
</dbReference>
<keyword evidence="8" id="KW-1185">Reference proteome</keyword>
<dbReference type="Proteomes" id="UP000695022">
    <property type="component" value="Unplaced"/>
</dbReference>
<evidence type="ECO:0000256" key="6">
    <source>
        <dbReference type="ARBA" id="ARBA00023242"/>
    </source>
</evidence>
<feature type="region of interest" description="Disordered" evidence="7">
    <location>
        <begin position="576"/>
        <end position="660"/>
    </location>
</feature>
<keyword evidence="3" id="KW-0805">Transcription regulation</keyword>
<comment type="subcellular location">
    <subcellularLocation>
        <location evidence="1">Nucleus</location>
    </subcellularLocation>
</comment>
<dbReference type="RefSeq" id="XP_014675629.1">
    <property type="nucleotide sequence ID" value="XM_014820143.1"/>
</dbReference>
<evidence type="ECO:0000256" key="3">
    <source>
        <dbReference type="ARBA" id="ARBA00023015"/>
    </source>
</evidence>
<proteinExistence type="predicted"/>
<feature type="region of interest" description="Disordered" evidence="7">
    <location>
        <begin position="126"/>
        <end position="146"/>
    </location>
</feature>
<evidence type="ECO:0000256" key="4">
    <source>
        <dbReference type="ARBA" id="ARBA00023125"/>
    </source>
</evidence>
<dbReference type="InterPro" id="IPR036647">
    <property type="entry name" value="GTF2I-like_rpt_sf"/>
</dbReference>
<reference evidence="9" key="1">
    <citation type="submission" date="2025-08" db="UniProtKB">
        <authorList>
            <consortium name="RefSeq"/>
        </authorList>
    </citation>
    <scope>IDENTIFICATION</scope>
</reference>
<dbReference type="PROSITE" id="PS51139">
    <property type="entry name" value="GTF2I"/>
    <property type="match status" value="1"/>
</dbReference>
<organism evidence="8 9">
    <name type="scientific">Priapulus caudatus</name>
    <name type="common">Priapulid worm</name>
    <dbReference type="NCBI Taxonomy" id="37621"/>
    <lineage>
        <taxon>Eukaryota</taxon>
        <taxon>Metazoa</taxon>
        <taxon>Ecdysozoa</taxon>
        <taxon>Scalidophora</taxon>
        <taxon>Priapulida</taxon>
        <taxon>Priapulimorpha</taxon>
        <taxon>Priapulimorphida</taxon>
        <taxon>Priapulidae</taxon>
        <taxon>Priapulus</taxon>
    </lineage>
</organism>
<dbReference type="GeneID" id="106815652"/>
<feature type="compositionally biased region" description="Polar residues" evidence="7">
    <location>
        <begin position="1"/>
        <end position="10"/>
    </location>
</feature>
<keyword evidence="5" id="KW-0804">Transcription</keyword>
<accession>A0ABM1ETV8</accession>
<feature type="region of interest" description="Disordered" evidence="7">
    <location>
        <begin position="1"/>
        <end position="24"/>
    </location>
</feature>
<name>A0ABM1ETV8_PRICU</name>
<dbReference type="InterPro" id="IPR036910">
    <property type="entry name" value="HMG_box_dom_sf"/>
</dbReference>
<dbReference type="Pfam" id="PF02946">
    <property type="entry name" value="GTF2I"/>
    <property type="match status" value="1"/>
</dbReference>
<keyword evidence="2" id="KW-0677">Repeat</keyword>
<dbReference type="Gene3D" id="1.10.10.60">
    <property type="entry name" value="Homeodomain-like"/>
    <property type="match status" value="2"/>
</dbReference>
<evidence type="ECO:0000313" key="8">
    <source>
        <dbReference type="Proteomes" id="UP000695022"/>
    </source>
</evidence>
<feature type="compositionally biased region" description="Basic and acidic residues" evidence="7">
    <location>
        <begin position="646"/>
        <end position="660"/>
    </location>
</feature>
<evidence type="ECO:0000256" key="5">
    <source>
        <dbReference type="ARBA" id="ARBA00023163"/>
    </source>
</evidence>
<dbReference type="Gene3D" id="3.90.1460.10">
    <property type="entry name" value="GTF2I-like"/>
    <property type="match status" value="1"/>
</dbReference>
<dbReference type="InterPro" id="IPR004212">
    <property type="entry name" value="GTF2I"/>
</dbReference>
<keyword evidence="4" id="KW-0238">DNA-binding</keyword>
<dbReference type="SUPFAM" id="SSF47095">
    <property type="entry name" value="HMG-box"/>
    <property type="match status" value="1"/>
</dbReference>
<keyword evidence="6" id="KW-0539">Nucleus</keyword>
<feature type="compositionally biased region" description="Basic and acidic residues" evidence="7">
    <location>
        <begin position="578"/>
        <end position="595"/>
    </location>
</feature>
<gene>
    <name evidence="9" type="primary">LOC106815652</name>
</gene>
<protein>
    <submittedName>
        <fullName evidence="9">Uncharacterized protein LOC106815652 isoform X1</fullName>
    </submittedName>
</protein>
<dbReference type="SUPFAM" id="SSF117773">
    <property type="entry name" value="GTF2I-like repeat"/>
    <property type="match status" value="1"/>
</dbReference>
<evidence type="ECO:0000256" key="7">
    <source>
        <dbReference type="SAM" id="MobiDB-lite"/>
    </source>
</evidence>
<evidence type="ECO:0000313" key="9">
    <source>
        <dbReference type="RefSeq" id="XP_014675629.1"/>
    </source>
</evidence>
<evidence type="ECO:0000256" key="1">
    <source>
        <dbReference type="ARBA" id="ARBA00004123"/>
    </source>
</evidence>
<feature type="compositionally biased region" description="Polar residues" evidence="7">
    <location>
        <begin position="604"/>
        <end position="618"/>
    </location>
</feature>